<feature type="transmembrane region" description="Helical" evidence="1">
    <location>
        <begin position="417"/>
        <end position="438"/>
    </location>
</feature>
<feature type="transmembrane region" description="Helical" evidence="1">
    <location>
        <begin position="220"/>
        <end position="242"/>
    </location>
</feature>
<feature type="transmembrane region" description="Helical" evidence="1">
    <location>
        <begin position="12"/>
        <end position="36"/>
    </location>
</feature>
<feature type="transmembrane region" description="Helical" evidence="1">
    <location>
        <begin position="376"/>
        <end position="397"/>
    </location>
</feature>
<evidence type="ECO:0000313" key="3">
    <source>
        <dbReference type="Proteomes" id="UP000000600"/>
    </source>
</evidence>
<dbReference type="HOGENOM" id="CLU_510444_0_0_1"/>
<sequence length="453" mass="53865">MLNLNKQESKSWLAGYQCCVVIYTSISFGLILVTVFNQVQSIQSYADWDNYLIKDIQIKQNFDEGFSNILNFTWPGTEKVCDCTQSNSTSIYKYKKYEIYHYSSYYYMDCSQFMLQHIKKQMEKQQFIYWPFLQQSVERGNHCLYYLKDSKSAQKESVYSDANILIILKYGEFRQYLNVPIASYCPISHFNMIPMAMADQLEIPVSIITIKELSRNKCQITHFTIGYSILICYLVTRFYLFFCCKISNFYYLDNMNDYKCYLITVSEQSFKLIHQSIWTNLQLIKKQSFYLKSSRCEFILYMIDQISIVQISRFRLYIQFEQLLKRQCNGHLIGCIGDSKNIGRCIWILIPIISTLFLSRGFHFKNLFGFWLGTKMIGVILCTIILAVDLGYQQFIINHFYDFINADCLDTLNLYELYNYLLLNFILYIDTNVTDIYLNYLMCRDKYKKEQLQ</sequence>
<dbReference type="AlphaFoldDB" id="A0DNH5"/>
<dbReference type="GeneID" id="5037774"/>
<evidence type="ECO:0000313" key="2">
    <source>
        <dbReference type="EMBL" id="CAK84592.1"/>
    </source>
</evidence>
<keyword evidence="3" id="KW-1185">Reference proteome</keyword>
<proteinExistence type="predicted"/>
<accession>A0DNH5</accession>
<protein>
    <submittedName>
        <fullName evidence="2">Uncharacterized protein</fullName>
    </submittedName>
</protein>
<dbReference type="Proteomes" id="UP000000600">
    <property type="component" value="Unassembled WGS sequence"/>
</dbReference>
<name>A0DNH5_PARTE</name>
<dbReference type="EMBL" id="CT868518">
    <property type="protein sequence ID" value="CAK84592.1"/>
    <property type="molecule type" value="Genomic_DNA"/>
</dbReference>
<dbReference type="RefSeq" id="XP_001451989.1">
    <property type="nucleotide sequence ID" value="XM_001451952.1"/>
</dbReference>
<dbReference type="KEGG" id="ptm:GSPATT00018788001"/>
<gene>
    <name evidence="2" type="ORF">GSPATT00018788001</name>
</gene>
<keyword evidence="1" id="KW-0472">Membrane</keyword>
<keyword evidence="1" id="KW-1133">Transmembrane helix</keyword>
<evidence type="ECO:0000256" key="1">
    <source>
        <dbReference type="SAM" id="Phobius"/>
    </source>
</evidence>
<keyword evidence="1" id="KW-0812">Transmembrane</keyword>
<dbReference type="InParanoid" id="A0DNH5"/>
<organism evidence="2 3">
    <name type="scientific">Paramecium tetraurelia</name>
    <dbReference type="NCBI Taxonomy" id="5888"/>
    <lineage>
        <taxon>Eukaryota</taxon>
        <taxon>Sar</taxon>
        <taxon>Alveolata</taxon>
        <taxon>Ciliophora</taxon>
        <taxon>Intramacronucleata</taxon>
        <taxon>Oligohymenophorea</taxon>
        <taxon>Peniculida</taxon>
        <taxon>Parameciidae</taxon>
        <taxon>Paramecium</taxon>
    </lineage>
</organism>
<reference evidence="2 3" key="1">
    <citation type="journal article" date="2006" name="Nature">
        <title>Global trends of whole-genome duplications revealed by the ciliate Paramecium tetraurelia.</title>
        <authorList>
            <consortium name="Genoscope"/>
            <person name="Aury J.-M."/>
            <person name="Jaillon O."/>
            <person name="Duret L."/>
            <person name="Noel B."/>
            <person name="Jubin C."/>
            <person name="Porcel B.M."/>
            <person name="Segurens B."/>
            <person name="Daubin V."/>
            <person name="Anthouard V."/>
            <person name="Aiach N."/>
            <person name="Arnaiz O."/>
            <person name="Billaut A."/>
            <person name="Beisson J."/>
            <person name="Blanc I."/>
            <person name="Bouhouche K."/>
            <person name="Camara F."/>
            <person name="Duharcourt S."/>
            <person name="Guigo R."/>
            <person name="Gogendeau D."/>
            <person name="Katinka M."/>
            <person name="Keller A.-M."/>
            <person name="Kissmehl R."/>
            <person name="Klotz C."/>
            <person name="Koll F."/>
            <person name="Le Moue A."/>
            <person name="Lepere C."/>
            <person name="Malinsky S."/>
            <person name="Nowacki M."/>
            <person name="Nowak J.K."/>
            <person name="Plattner H."/>
            <person name="Poulain J."/>
            <person name="Ruiz F."/>
            <person name="Serrano V."/>
            <person name="Zagulski M."/>
            <person name="Dessen P."/>
            <person name="Betermier M."/>
            <person name="Weissenbach J."/>
            <person name="Scarpelli C."/>
            <person name="Schachter V."/>
            <person name="Sperling L."/>
            <person name="Meyer E."/>
            <person name="Cohen J."/>
            <person name="Wincker P."/>
        </authorList>
    </citation>
    <scope>NUCLEOTIDE SEQUENCE [LARGE SCALE GENOMIC DNA]</scope>
    <source>
        <strain evidence="2 3">Stock d4-2</strain>
    </source>
</reference>